<evidence type="ECO:0000256" key="14">
    <source>
        <dbReference type="RuleBase" id="RU000461"/>
    </source>
</evidence>
<dbReference type="Gene3D" id="1.10.630.10">
    <property type="entry name" value="Cytochrome P450"/>
    <property type="match status" value="1"/>
</dbReference>
<dbReference type="SUPFAM" id="SSF48264">
    <property type="entry name" value="Cytochrome P450"/>
    <property type="match status" value="1"/>
</dbReference>
<evidence type="ECO:0000256" key="2">
    <source>
        <dbReference type="ARBA" id="ARBA00004174"/>
    </source>
</evidence>
<dbReference type="GO" id="GO:0004497">
    <property type="term" value="F:monooxygenase activity"/>
    <property type="evidence" value="ECO:0007669"/>
    <property type="project" value="UniProtKB-KW"/>
</dbReference>
<keyword evidence="11 14" id="KW-0503">Monooxygenase</keyword>
<dbReference type="GO" id="GO:0005506">
    <property type="term" value="F:iron ion binding"/>
    <property type="evidence" value="ECO:0007669"/>
    <property type="project" value="InterPro"/>
</dbReference>
<dbReference type="GO" id="GO:0020037">
    <property type="term" value="F:heme binding"/>
    <property type="evidence" value="ECO:0007669"/>
    <property type="project" value="InterPro"/>
</dbReference>
<keyword evidence="8" id="KW-0492">Microsome</keyword>
<keyword evidence="7" id="KW-0256">Endoplasmic reticulum</keyword>
<dbReference type="GO" id="GO:0005789">
    <property type="term" value="C:endoplasmic reticulum membrane"/>
    <property type="evidence" value="ECO:0007669"/>
    <property type="project" value="UniProtKB-SubCell"/>
</dbReference>
<dbReference type="PROSITE" id="PS00086">
    <property type="entry name" value="CYTOCHROME_P450"/>
    <property type="match status" value="1"/>
</dbReference>
<dbReference type="InterPro" id="IPR002401">
    <property type="entry name" value="Cyt_P450_E_grp-I"/>
</dbReference>
<keyword evidence="12" id="KW-0472">Membrane</keyword>
<comment type="subcellular location">
    <subcellularLocation>
        <location evidence="3">Endoplasmic reticulum membrane</location>
        <topology evidence="3">Peripheral membrane protein</topology>
    </subcellularLocation>
    <subcellularLocation>
        <location evidence="2">Microsome membrane</location>
        <topology evidence="2">Peripheral membrane protein</topology>
    </subcellularLocation>
</comment>
<gene>
    <name evidence="15" type="ORF">L9F63_014385</name>
</gene>
<evidence type="ECO:0008006" key="17">
    <source>
        <dbReference type="Google" id="ProtNLM"/>
    </source>
</evidence>
<dbReference type="AlphaFoldDB" id="A0AAD8A8R3"/>
<evidence type="ECO:0000256" key="8">
    <source>
        <dbReference type="ARBA" id="ARBA00022848"/>
    </source>
</evidence>
<sequence length="509" mass="58461">MATLWLLGILVGLVSVIYFYATRTFKFWKRLGVSYVSPIPLFGSLKDVALQRTSIGHFLKTIYDEYKGQKYIGIYSFDQPAIVVLDNDLIKNVLVKDSQNFADHLISMDEKLDPLGSRNLFTLKGQKWKHMRMNLSPTFTSGKMKNMFLLVEQSALQFEKYLEKSVSRSAVVDVKNASQKFTIDVISSCAFGIDSNSLTDPNAELTHQLKKTMQFDTIRAIKATIGIFSPQLLKIFRMNLFETSSYDFIRETVWDIINYREKNGVARKDFLDTLRELRKKAENFKTDDPLYNLEDDYYIAQAFGFFTAGFETSATTMSFALYELALHPEIQNKLREEICQVLQKHNNQVTYEAIQDMKYLDMVVNGNILRYPILPFLDRKCKSDYEIPESSGKGMLTLPAGTGVYIPLLGIHYDPEYYPKPDMFDPERFTEENKRRRPNYTYMPFGEGPRNCLGMRFALMQTKTGLIHIFSNYEVAPCGETQIPLELDKKSFLLCSKGGISLALNKINA</sequence>
<accession>A0AAD8A8R3</accession>
<dbReference type="Proteomes" id="UP001233999">
    <property type="component" value="Unassembled WGS sequence"/>
</dbReference>
<evidence type="ECO:0000256" key="6">
    <source>
        <dbReference type="ARBA" id="ARBA00022723"/>
    </source>
</evidence>
<dbReference type="CDD" id="cd11056">
    <property type="entry name" value="CYP6-like"/>
    <property type="match status" value="1"/>
</dbReference>
<keyword evidence="10 13" id="KW-0408">Iron</keyword>
<evidence type="ECO:0000256" key="10">
    <source>
        <dbReference type="ARBA" id="ARBA00023004"/>
    </source>
</evidence>
<evidence type="ECO:0000256" key="3">
    <source>
        <dbReference type="ARBA" id="ARBA00004406"/>
    </source>
</evidence>
<keyword evidence="6 13" id="KW-0479">Metal-binding</keyword>
<feature type="binding site" description="axial binding residue" evidence="13">
    <location>
        <position position="452"/>
    </location>
    <ligand>
        <name>heme</name>
        <dbReference type="ChEBI" id="CHEBI:30413"/>
    </ligand>
    <ligandPart>
        <name>Fe</name>
        <dbReference type="ChEBI" id="CHEBI:18248"/>
    </ligandPart>
</feature>
<evidence type="ECO:0000256" key="9">
    <source>
        <dbReference type="ARBA" id="ARBA00023002"/>
    </source>
</evidence>
<proteinExistence type="inferred from homology"/>
<comment type="cofactor">
    <cofactor evidence="1 13">
        <name>heme</name>
        <dbReference type="ChEBI" id="CHEBI:30413"/>
    </cofactor>
</comment>
<dbReference type="PRINTS" id="PR00385">
    <property type="entry name" value="P450"/>
</dbReference>
<reference evidence="15" key="1">
    <citation type="journal article" date="2023" name="IScience">
        <title>Live-bearing cockroach genome reveals convergent evolutionary mechanisms linked to viviparity in insects and beyond.</title>
        <authorList>
            <person name="Fouks B."/>
            <person name="Harrison M.C."/>
            <person name="Mikhailova A.A."/>
            <person name="Marchal E."/>
            <person name="English S."/>
            <person name="Carruthers M."/>
            <person name="Jennings E.C."/>
            <person name="Chiamaka E.L."/>
            <person name="Frigard R.A."/>
            <person name="Pippel M."/>
            <person name="Attardo G.M."/>
            <person name="Benoit J.B."/>
            <person name="Bornberg-Bauer E."/>
            <person name="Tobe S.S."/>
        </authorList>
    </citation>
    <scope>NUCLEOTIDE SEQUENCE</scope>
    <source>
        <strain evidence="15">Stay&amp;Tobe</strain>
    </source>
</reference>
<dbReference type="InterPro" id="IPR050476">
    <property type="entry name" value="Insect_CytP450_Detox"/>
</dbReference>
<evidence type="ECO:0000256" key="7">
    <source>
        <dbReference type="ARBA" id="ARBA00022824"/>
    </source>
</evidence>
<dbReference type="EMBL" id="JASPKZ010003064">
    <property type="protein sequence ID" value="KAJ9594225.1"/>
    <property type="molecule type" value="Genomic_DNA"/>
</dbReference>
<keyword evidence="16" id="KW-1185">Reference proteome</keyword>
<dbReference type="PRINTS" id="PR00463">
    <property type="entry name" value="EP450I"/>
</dbReference>
<dbReference type="GO" id="GO:0016705">
    <property type="term" value="F:oxidoreductase activity, acting on paired donors, with incorporation or reduction of molecular oxygen"/>
    <property type="evidence" value="ECO:0007669"/>
    <property type="project" value="InterPro"/>
</dbReference>
<dbReference type="InterPro" id="IPR017972">
    <property type="entry name" value="Cyt_P450_CS"/>
</dbReference>
<evidence type="ECO:0000313" key="15">
    <source>
        <dbReference type="EMBL" id="KAJ9594225.1"/>
    </source>
</evidence>
<protein>
    <recommendedName>
        <fullName evidence="17">Cytochrome P450</fullName>
    </recommendedName>
</protein>
<keyword evidence="5 13" id="KW-0349">Heme</keyword>
<evidence type="ECO:0000256" key="11">
    <source>
        <dbReference type="ARBA" id="ARBA00023033"/>
    </source>
</evidence>
<organism evidence="15 16">
    <name type="scientific">Diploptera punctata</name>
    <name type="common">Pacific beetle cockroach</name>
    <dbReference type="NCBI Taxonomy" id="6984"/>
    <lineage>
        <taxon>Eukaryota</taxon>
        <taxon>Metazoa</taxon>
        <taxon>Ecdysozoa</taxon>
        <taxon>Arthropoda</taxon>
        <taxon>Hexapoda</taxon>
        <taxon>Insecta</taxon>
        <taxon>Pterygota</taxon>
        <taxon>Neoptera</taxon>
        <taxon>Polyneoptera</taxon>
        <taxon>Dictyoptera</taxon>
        <taxon>Blattodea</taxon>
        <taxon>Blaberoidea</taxon>
        <taxon>Blaberidae</taxon>
        <taxon>Diplopterinae</taxon>
        <taxon>Diploptera</taxon>
    </lineage>
</organism>
<dbReference type="PANTHER" id="PTHR24292:SF45">
    <property type="entry name" value="CYTOCHROME P450 6G1-RELATED"/>
    <property type="match status" value="1"/>
</dbReference>
<dbReference type="PANTHER" id="PTHR24292">
    <property type="entry name" value="CYTOCHROME P450"/>
    <property type="match status" value="1"/>
</dbReference>
<dbReference type="FunFam" id="1.10.630.10:FF:000042">
    <property type="entry name" value="Cytochrome P450"/>
    <property type="match status" value="1"/>
</dbReference>
<evidence type="ECO:0000313" key="16">
    <source>
        <dbReference type="Proteomes" id="UP001233999"/>
    </source>
</evidence>
<keyword evidence="9 14" id="KW-0560">Oxidoreductase</keyword>
<evidence type="ECO:0000256" key="4">
    <source>
        <dbReference type="ARBA" id="ARBA00010617"/>
    </source>
</evidence>
<comment type="similarity">
    <text evidence="4 14">Belongs to the cytochrome P450 family.</text>
</comment>
<dbReference type="InterPro" id="IPR036396">
    <property type="entry name" value="Cyt_P450_sf"/>
</dbReference>
<dbReference type="Pfam" id="PF00067">
    <property type="entry name" value="p450"/>
    <property type="match status" value="1"/>
</dbReference>
<comment type="caution">
    <text evidence="15">The sequence shown here is derived from an EMBL/GenBank/DDBJ whole genome shotgun (WGS) entry which is preliminary data.</text>
</comment>
<reference evidence="15" key="2">
    <citation type="submission" date="2023-05" db="EMBL/GenBank/DDBJ databases">
        <authorList>
            <person name="Fouks B."/>
        </authorList>
    </citation>
    <scope>NUCLEOTIDE SEQUENCE</scope>
    <source>
        <strain evidence="15">Stay&amp;Tobe</strain>
        <tissue evidence="15">Testes</tissue>
    </source>
</reference>
<evidence type="ECO:0000256" key="12">
    <source>
        <dbReference type="ARBA" id="ARBA00023136"/>
    </source>
</evidence>
<evidence type="ECO:0000256" key="5">
    <source>
        <dbReference type="ARBA" id="ARBA00022617"/>
    </source>
</evidence>
<evidence type="ECO:0000256" key="13">
    <source>
        <dbReference type="PIRSR" id="PIRSR602401-1"/>
    </source>
</evidence>
<dbReference type="InterPro" id="IPR001128">
    <property type="entry name" value="Cyt_P450"/>
</dbReference>
<evidence type="ECO:0000256" key="1">
    <source>
        <dbReference type="ARBA" id="ARBA00001971"/>
    </source>
</evidence>
<name>A0AAD8A8R3_DIPPU</name>